<organism evidence="5 6">
    <name type="scientific">Pontibacter indicus</name>
    <dbReference type="NCBI Taxonomy" id="1317125"/>
    <lineage>
        <taxon>Bacteria</taxon>
        <taxon>Pseudomonadati</taxon>
        <taxon>Bacteroidota</taxon>
        <taxon>Cytophagia</taxon>
        <taxon>Cytophagales</taxon>
        <taxon>Hymenobacteraceae</taxon>
        <taxon>Pontibacter</taxon>
    </lineage>
</organism>
<name>A0A1R3WC19_9BACT</name>
<evidence type="ECO:0000259" key="4">
    <source>
        <dbReference type="PROSITE" id="PS50853"/>
    </source>
</evidence>
<keyword evidence="6" id="KW-1185">Reference proteome</keyword>
<dbReference type="Proteomes" id="UP000187181">
    <property type="component" value="Unassembled WGS sequence"/>
</dbReference>
<dbReference type="SUPFAM" id="SSF49265">
    <property type="entry name" value="Fibronectin type III"/>
    <property type="match status" value="1"/>
</dbReference>
<evidence type="ECO:0000313" key="5">
    <source>
        <dbReference type="EMBL" id="SIT75340.1"/>
    </source>
</evidence>
<dbReference type="Gene3D" id="2.60.40.10">
    <property type="entry name" value="Immunoglobulins"/>
    <property type="match status" value="2"/>
</dbReference>
<feature type="domain" description="Fibronectin type-III" evidence="4">
    <location>
        <begin position="386"/>
        <end position="481"/>
    </location>
</feature>
<dbReference type="SUPFAM" id="SSF89372">
    <property type="entry name" value="Fucose-specific lectin"/>
    <property type="match status" value="1"/>
</dbReference>
<evidence type="ECO:0000256" key="1">
    <source>
        <dbReference type="ARBA" id="ARBA00022729"/>
    </source>
</evidence>
<dbReference type="PANTHER" id="PTHR24099:SF16">
    <property type="entry name" value="E3 UBIQUITIN-PROTEIN LIGASE MIDLINE-1-LIKE ISOFORM X1"/>
    <property type="match status" value="1"/>
</dbReference>
<keyword evidence="1 3" id="KW-0732">Signal</keyword>
<dbReference type="GO" id="GO:0004553">
    <property type="term" value="F:hydrolase activity, hydrolyzing O-glycosyl compounds"/>
    <property type="evidence" value="ECO:0007669"/>
    <property type="project" value="UniProtKB-ARBA"/>
</dbReference>
<dbReference type="PROSITE" id="PS50853">
    <property type="entry name" value="FN3"/>
    <property type="match status" value="2"/>
</dbReference>
<feature type="chain" id="PRO_5012661413" evidence="3">
    <location>
        <begin position="21"/>
        <end position="911"/>
    </location>
</feature>
<dbReference type="InterPro" id="IPR013783">
    <property type="entry name" value="Ig-like_fold"/>
</dbReference>
<dbReference type="Pfam" id="PF25788">
    <property type="entry name" value="Ig_Rha78A_N"/>
    <property type="match status" value="1"/>
</dbReference>
<dbReference type="PANTHER" id="PTHR24099">
    <property type="entry name" value="E3 UBIQUITIN-PROTEIN LIGASE TRIM36-RELATED"/>
    <property type="match status" value="1"/>
</dbReference>
<dbReference type="STRING" id="1317125.SAMN05444128_0201"/>
<evidence type="ECO:0000313" key="6">
    <source>
        <dbReference type="Proteomes" id="UP000187181"/>
    </source>
</evidence>
<accession>A0A1R3WC19</accession>
<protein>
    <submittedName>
        <fullName evidence="5">Por secretion system C-terminal sorting domain-containing protein</fullName>
    </submittedName>
</protein>
<dbReference type="SUPFAM" id="SSF49899">
    <property type="entry name" value="Concanavalin A-like lectins/glucanases"/>
    <property type="match status" value="1"/>
</dbReference>
<dbReference type="RefSeq" id="WP_083704037.1">
    <property type="nucleotide sequence ID" value="NZ_FTPP01000001.1"/>
</dbReference>
<evidence type="ECO:0000256" key="3">
    <source>
        <dbReference type="SAM" id="SignalP"/>
    </source>
</evidence>
<dbReference type="InterPro" id="IPR006558">
    <property type="entry name" value="LamG-like"/>
</dbReference>
<dbReference type="Gene3D" id="2.60.120.200">
    <property type="match status" value="1"/>
</dbReference>
<dbReference type="Pfam" id="PF18962">
    <property type="entry name" value="Por_Secre_tail"/>
    <property type="match status" value="1"/>
</dbReference>
<dbReference type="NCBIfam" id="TIGR04183">
    <property type="entry name" value="Por_Secre_tail"/>
    <property type="match status" value="1"/>
</dbReference>
<dbReference type="OrthoDB" id="1121506at2"/>
<dbReference type="InterPro" id="IPR036116">
    <property type="entry name" value="FN3_sf"/>
</dbReference>
<dbReference type="InterPro" id="IPR050617">
    <property type="entry name" value="E3_ligase_FN3/SPRY"/>
</dbReference>
<reference evidence="6" key="1">
    <citation type="submission" date="2017-01" db="EMBL/GenBank/DDBJ databases">
        <authorList>
            <person name="Varghese N."/>
            <person name="Submissions S."/>
        </authorList>
    </citation>
    <scope>NUCLEOTIDE SEQUENCE [LARGE SCALE GENOMIC DNA]</scope>
    <source>
        <strain evidence="6">LP100</strain>
    </source>
</reference>
<dbReference type="GO" id="GO:0005975">
    <property type="term" value="P:carbohydrate metabolic process"/>
    <property type="evidence" value="ECO:0007669"/>
    <property type="project" value="UniProtKB-ARBA"/>
</dbReference>
<feature type="domain" description="Fibronectin type-III" evidence="4">
    <location>
        <begin position="485"/>
        <end position="580"/>
    </location>
</feature>
<dbReference type="InterPro" id="IPR026444">
    <property type="entry name" value="Secre_tail"/>
</dbReference>
<keyword evidence="2" id="KW-1015">Disulfide bond</keyword>
<dbReference type="InterPro" id="IPR013320">
    <property type="entry name" value="ConA-like_dom_sf"/>
</dbReference>
<feature type="signal peptide" evidence="3">
    <location>
        <begin position="1"/>
        <end position="20"/>
    </location>
</feature>
<dbReference type="AlphaFoldDB" id="A0A1R3WC19"/>
<dbReference type="EMBL" id="FTPP01000001">
    <property type="protein sequence ID" value="SIT75340.1"/>
    <property type="molecule type" value="Genomic_DNA"/>
</dbReference>
<dbReference type="CDD" id="cd00063">
    <property type="entry name" value="FN3"/>
    <property type="match status" value="2"/>
</dbReference>
<dbReference type="InterPro" id="IPR003961">
    <property type="entry name" value="FN3_dom"/>
</dbReference>
<dbReference type="Pfam" id="PF13385">
    <property type="entry name" value="Laminin_G_3"/>
    <property type="match status" value="1"/>
</dbReference>
<sequence length="911" mass="98991">MQRFLLIMAINLVLCLQVSAQFSSIVKTNALPITSNTQDKTQSKVFAHSGKFWAVLPNSSGTHLWRIDNNTWTHILRLSTKTGSRADCKVVGNIVHVFMFQGTNSQLVSLEYVPELSTFKLWSQRPAIVSIGLDSGVETAMIDVDGTGRMWLASDGSSTVNVRWSDPPYSQWSSPITLASGITSNDKCAIIAMPGKLGVFWSNQNTRLFGFKTHLDGTSPISWTNDESPASQSAVNVGGGMADDHFNMTTDNNGNLYCAIKTSYNKSGYPLIGLLVRRPNGIWDDLYEVSTTGTTPTVILNEAQGKVKVLYTSQTYGKDIVYKESLTSNISFGNQHILLSGTSYRDQSSTKQNYSNETFILASSTVDGIAIGVTATDGGTSTPTTPPQAPTLNSPINGATNVLINSVLEWSNADRAESYQVQVATSPDFSSTLINQSGVQTTTLSLDGLAYSTNYYWRVRSVNTGGNSAWSTSWSFMTEAPPLSVPSSPTLVSPTDNANGISTSPKLQWQASENASSYHVQVSTSPDFSSLTVNQSGVNEASLSLNNLANTTTYHWRVRAVNQTGESAWSGSWRFTTEEINIPANSLVGHWQLDEGSGNRFLDNSGNGNHATLVTAHSVKWIQGIQGLAVDMPGTTGRFANAPSNPSLNISDAITIAVWVRPNTTKNKTIISKVNNNGFMLGVTGSAKALFWFNSDSHQKQYRFESNGTLPNDGKTWVHIAATYDGRVVKMYINGKEDRSVSFPLEVKIGTNNSNLVIGALESFERWYGGIDDLRLYNKVLNGTEVADLASVGSSQFSLNANAQTQQIGILETNVVDNDAGLDKVKNLLIYPNPLTSQAKLKYFIPDKGEYSILLYDSKGTSQVIMKSGVAQEGEVGELIIDGSKLSKGLYFIRLQTTQRSNLAVKLIVQK</sequence>
<gene>
    <name evidence="5" type="ORF">SAMN05444128_0201</name>
</gene>
<proteinExistence type="predicted"/>
<evidence type="ECO:0000256" key="2">
    <source>
        <dbReference type="ARBA" id="ARBA00023157"/>
    </source>
</evidence>
<dbReference type="SMART" id="SM00560">
    <property type="entry name" value="LamGL"/>
    <property type="match status" value="1"/>
</dbReference>